<keyword evidence="2" id="KW-0813">Transport</keyword>
<dbReference type="Pfam" id="PF12832">
    <property type="entry name" value="MFS_1_like"/>
    <property type="match status" value="1"/>
</dbReference>
<gene>
    <name evidence="10" type="ORF">O4H49_14290</name>
</gene>
<feature type="transmembrane region" description="Helical" evidence="8">
    <location>
        <begin position="12"/>
        <end position="30"/>
    </location>
</feature>
<dbReference type="PANTHER" id="PTHR23522">
    <property type="entry name" value="BLL5896 PROTEIN"/>
    <property type="match status" value="1"/>
</dbReference>
<keyword evidence="11" id="KW-1185">Reference proteome</keyword>
<dbReference type="Proteomes" id="UP001069802">
    <property type="component" value="Unassembled WGS sequence"/>
</dbReference>
<feature type="transmembrane region" description="Helical" evidence="8">
    <location>
        <begin position="71"/>
        <end position="88"/>
    </location>
</feature>
<feature type="domain" description="Major facilitator superfamily associated" evidence="9">
    <location>
        <begin position="9"/>
        <end position="354"/>
    </location>
</feature>
<comment type="subcellular location">
    <subcellularLocation>
        <location evidence="1">Cell inner membrane</location>
        <topology evidence="1">Multi-pass membrane protein</topology>
    </subcellularLocation>
</comment>
<dbReference type="InterPro" id="IPR036259">
    <property type="entry name" value="MFS_trans_sf"/>
</dbReference>
<dbReference type="NCBIfam" id="NF037955">
    <property type="entry name" value="mfs"/>
    <property type="match status" value="1"/>
</dbReference>
<dbReference type="Gene3D" id="1.20.1250.20">
    <property type="entry name" value="MFS general substrate transporter like domains"/>
    <property type="match status" value="2"/>
</dbReference>
<evidence type="ECO:0000256" key="4">
    <source>
        <dbReference type="ARBA" id="ARBA00022519"/>
    </source>
</evidence>
<dbReference type="CDD" id="cd17335">
    <property type="entry name" value="MFS_MFSD6"/>
    <property type="match status" value="1"/>
</dbReference>
<dbReference type="PANTHER" id="PTHR23522:SF10">
    <property type="entry name" value="3-PHENYLPROPIONIC ACID TRANSPORTER-RELATED"/>
    <property type="match status" value="1"/>
</dbReference>
<dbReference type="SUPFAM" id="SSF103473">
    <property type="entry name" value="MFS general substrate transporter"/>
    <property type="match status" value="1"/>
</dbReference>
<keyword evidence="7 8" id="KW-0472">Membrane</keyword>
<dbReference type="EMBL" id="JAPWGY010000005">
    <property type="protein sequence ID" value="MCZ4281957.1"/>
    <property type="molecule type" value="Genomic_DNA"/>
</dbReference>
<feature type="transmembrane region" description="Helical" evidence="8">
    <location>
        <begin position="284"/>
        <end position="303"/>
    </location>
</feature>
<dbReference type="PIRSF" id="PIRSF004925">
    <property type="entry name" value="HcaT"/>
    <property type="match status" value="1"/>
</dbReference>
<feature type="transmembrane region" description="Helical" evidence="8">
    <location>
        <begin position="231"/>
        <end position="249"/>
    </location>
</feature>
<evidence type="ECO:0000256" key="7">
    <source>
        <dbReference type="ARBA" id="ARBA00023136"/>
    </source>
</evidence>
<evidence type="ECO:0000256" key="2">
    <source>
        <dbReference type="ARBA" id="ARBA00022448"/>
    </source>
</evidence>
<dbReference type="RefSeq" id="WP_269424118.1">
    <property type="nucleotide sequence ID" value="NZ_JAPWGY010000005.1"/>
</dbReference>
<feature type="transmembrane region" description="Helical" evidence="8">
    <location>
        <begin position="324"/>
        <end position="345"/>
    </location>
</feature>
<dbReference type="InterPro" id="IPR026032">
    <property type="entry name" value="HcaT-like"/>
</dbReference>
<keyword evidence="6 8" id="KW-1133">Transmembrane helix</keyword>
<evidence type="ECO:0000256" key="6">
    <source>
        <dbReference type="ARBA" id="ARBA00022989"/>
    </source>
</evidence>
<proteinExistence type="predicted"/>
<organism evidence="10 11">
    <name type="scientific">Kiloniella laminariae</name>
    <dbReference type="NCBI Taxonomy" id="454162"/>
    <lineage>
        <taxon>Bacteria</taxon>
        <taxon>Pseudomonadati</taxon>
        <taxon>Pseudomonadota</taxon>
        <taxon>Alphaproteobacteria</taxon>
        <taxon>Rhodospirillales</taxon>
        <taxon>Kiloniellaceae</taxon>
        <taxon>Kiloniella</taxon>
    </lineage>
</organism>
<accession>A0ABT4LLJ8</accession>
<comment type="caution">
    <text evidence="10">The sequence shown here is derived from an EMBL/GenBank/DDBJ whole genome shotgun (WGS) entry which is preliminary data.</text>
</comment>
<evidence type="ECO:0000256" key="8">
    <source>
        <dbReference type="SAM" id="Phobius"/>
    </source>
</evidence>
<evidence type="ECO:0000256" key="5">
    <source>
        <dbReference type="ARBA" id="ARBA00022692"/>
    </source>
</evidence>
<feature type="transmembrane region" description="Helical" evidence="8">
    <location>
        <begin position="351"/>
        <end position="371"/>
    </location>
</feature>
<dbReference type="InterPro" id="IPR024989">
    <property type="entry name" value="MFS_assoc_dom"/>
</dbReference>
<keyword evidence="3" id="KW-1003">Cell membrane</keyword>
<evidence type="ECO:0000259" key="9">
    <source>
        <dbReference type="Pfam" id="PF12832"/>
    </source>
</evidence>
<evidence type="ECO:0000313" key="11">
    <source>
        <dbReference type="Proteomes" id="UP001069802"/>
    </source>
</evidence>
<reference evidence="10" key="1">
    <citation type="submission" date="2022-12" db="EMBL/GenBank/DDBJ databases">
        <title>Bacterial isolates from different developmental stages of Nematostella vectensis.</title>
        <authorList>
            <person name="Fraune S."/>
        </authorList>
    </citation>
    <scope>NUCLEOTIDE SEQUENCE</scope>
    <source>
        <strain evidence="10">G21630-S1</strain>
    </source>
</reference>
<evidence type="ECO:0000256" key="3">
    <source>
        <dbReference type="ARBA" id="ARBA00022475"/>
    </source>
</evidence>
<sequence length="391" mass="42598">MKHHLGTPYSIFYICVFMMMGIVLPFWPLWLKSRGISESDIGLILSIAPWIKILASPSIAYLSDRSGLQRTILSATALVSAACFLGFYFSNSFIAFLILQACAASTYLSLIPLGDSQTLRAVRIHNLDYGRIRLWGSLAFILTSFGVGYVLERVDVDWRLWFILIALVCVAGASWLLPSLPTEPTNKNIKLLLKNPKFLLFTLGAGMIIGSHAAYYAFISLYMQSLGYSESLIGTLWAIGVVAEILLFAFSDKLFKSARSLHLITLGAAAAVLRWLGLGLSESLVIIIALQLLHALTFGATHLGAMAFISRHAPTGLSASAQSLYSGVANGLMMGMAMLLSSWLYKIHPTFAFFAMAGFASIGGILTLYLASKVPMSSKRTTENITGQEQP</sequence>
<feature type="transmembrane region" description="Helical" evidence="8">
    <location>
        <begin position="198"/>
        <end position="219"/>
    </location>
</feature>
<keyword evidence="4" id="KW-0997">Cell inner membrane</keyword>
<feature type="transmembrane region" description="Helical" evidence="8">
    <location>
        <begin position="261"/>
        <end position="278"/>
    </location>
</feature>
<name>A0ABT4LLJ8_9PROT</name>
<evidence type="ECO:0000313" key="10">
    <source>
        <dbReference type="EMBL" id="MCZ4281957.1"/>
    </source>
</evidence>
<feature type="transmembrane region" description="Helical" evidence="8">
    <location>
        <begin position="134"/>
        <end position="152"/>
    </location>
</feature>
<feature type="transmembrane region" description="Helical" evidence="8">
    <location>
        <begin position="158"/>
        <end position="177"/>
    </location>
</feature>
<keyword evidence="5 8" id="KW-0812">Transmembrane</keyword>
<evidence type="ECO:0000256" key="1">
    <source>
        <dbReference type="ARBA" id="ARBA00004429"/>
    </source>
</evidence>
<protein>
    <submittedName>
        <fullName evidence="10">Major facilitator superfamily domain-containing protein 6</fullName>
    </submittedName>
</protein>
<feature type="transmembrane region" description="Helical" evidence="8">
    <location>
        <begin position="42"/>
        <end position="62"/>
    </location>
</feature>